<dbReference type="AlphaFoldDB" id="A0A401VV41"/>
<protein>
    <recommendedName>
        <fullName evidence="2">FhaA N-terminal domain-containing protein</fullName>
    </recommendedName>
</protein>
<feature type="domain" description="FhaA N-terminal" evidence="2">
    <location>
        <begin position="15"/>
        <end position="126"/>
    </location>
</feature>
<accession>A0A401VV41</accession>
<evidence type="ECO:0000259" key="2">
    <source>
        <dbReference type="Pfam" id="PF12401"/>
    </source>
</evidence>
<comment type="caution">
    <text evidence="3">The sequence shown here is derived from an EMBL/GenBank/DDBJ whole genome shotgun (WGS) entry which is preliminary data.</text>
</comment>
<dbReference type="InterPro" id="IPR022128">
    <property type="entry name" value="FhaA_N"/>
</dbReference>
<dbReference type="EMBL" id="BHZD01000001">
    <property type="protein sequence ID" value="GCD40942.1"/>
    <property type="molecule type" value="Genomic_DNA"/>
</dbReference>
<gene>
    <name evidence="3" type="ORF">GKJPGBOP_00595</name>
</gene>
<feature type="compositionally biased region" description="Low complexity" evidence="1">
    <location>
        <begin position="140"/>
        <end position="154"/>
    </location>
</feature>
<sequence length="154" mass="17107">MGYPEPGTRRGMGMLTRMEKTVEHWESALVDKVLGNDPVELCDDLRRECDRHAVVCGRRRVLVPNAYKVELTPAVHEQLGERDGQIGQELTDVLARHAAEHDYEWAGPLTVHVTGAEEPLDGRYRITSQAMPNIPADAFSETPPEAPRTTAPSP</sequence>
<dbReference type="Proteomes" id="UP000286746">
    <property type="component" value="Unassembled WGS sequence"/>
</dbReference>
<evidence type="ECO:0000256" key="1">
    <source>
        <dbReference type="SAM" id="MobiDB-lite"/>
    </source>
</evidence>
<evidence type="ECO:0000313" key="4">
    <source>
        <dbReference type="Proteomes" id="UP000286746"/>
    </source>
</evidence>
<organism evidence="3 4">
    <name type="scientific">Streptomyces paromomycinus</name>
    <name type="common">Streptomyces rimosus subsp. paromomycinus</name>
    <dbReference type="NCBI Taxonomy" id="92743"/>
    <lineage>
        <taxon>Bacteria</taxon>
        <taxon>Bacillati</taxon>
        <taxon>Actinomycetota</taxon>
        <taxon>Actinomycetes</taxon>
        <taxon>Kitasatosporales</taxon>
        <taxon>Streptomycetaceae</taxon>
        <taxon>Streptomyces</taxon>
    </lineage>
</organism>
<keyword evidence="4" id="KW-1185">Reference proteome</keyword>
<dbReference type="Gene3D" id="3.30.2320.60">
    <property type="entry name" value="FhaA, phosphopeptide-binding domain (DUF3662)"/>
    <property type="match status" value="1"/>
</dbReference>
<proteinExistence type="predicted"/>
<dbReference type="Pfam" id="PF12401">
    <property type="entry name" value="FhaA_N"/>
    <property type="match status" value="1"/>
</dbReference>
<feature type="region of interest" description="Disordered" evidence="1">
    <location>
        <begin position="134"/>
        <end position="154"/>
    </location>
</feature>
<evidence type="ECO:0000313" key="3">
    <source>
        <dbReference type="EMBL" id="GCD40942.1"/>
    </source>
</evidence>
<name>A0A401VV41_STREY</name>
<dbReference type="InterPro" id="IPR042287">
    <property type="entry name" value="FhaA_N_sf"/>
</dbReference>
<reference evidence="3 4" key="1">
    <citation type="submission" date="2018-11" db="EMBL/GenBank/DDBJ databases">
        <title>Whole genome sequence of Streptomyces paromomycinus NBRC 15454(T).</title>
        <authorList>
            <person name="Komaki H."/>
            <person name="Tamura T."/>
        </authorList>
    </citation>
    <scope>NUCLEOTIDE SEQUENCE [LARGE SCALE GENOMIC DNA]</scope>
    <source>
        <strain evidence="3 4">NBRC 15454</strain>
    </source>
</reference>